<evidence type="ECO:0000259" key="4">
    <source>
        <dbReference type="SMART" id="SM00822"/>
    </source>
</evidence>
<dbReference type="FunFam" id="3.40.50.720:FF:000084">
    <property type="entry name" value="Short-chain dehydrogenase reductase"/>
    <property type="match status" value="1"/>
</dbReference>
<dbReference type="SMART" id="SM00822">
    <property type="entry name" value="PKS_KR"/>
    <property type="match status" value="1"/>
</dbReference>
<dbReference type="PRINTS" id="PR00080">
    <property type="entry name" value="SDRFAMILY"/>
</dbReference>
<dbReference type="RefSeq" id="WP_094810608.1">
    <property type="nucleotide sequence ID" value="NZ_NEVU01000001.1"/>
</dbReference>
<feature type="domain" description="Ketoreductase" evidence="4">
    <location>
        <begin position="6"/>
        <end position="192"/>
    </location>
</feature>
<comment type="caution">
    <text evidence="5">The sequence shown here is derived from an EMBL/GenBank/DDBJ whole genome shotgun (WGS) entry which is preliminary data.</text>
</comment>
<dbReference type="OrthoDB" id="6823797at2"/>
<proteinExistence type="inferred from homology"/>
<dbReference type="InterPro" id="IPR057326">
    <property type="entry name" value="KR_dom"/>
</dbReference>
<dbReference type="InterPro" id="IPR020904">
    <property type="entry name" value="Sc_DH/Rdtase_CS"/>
</dbReference>
<evidence type="ECO:0000313" key="5">
    <source>
        <dbReference type="EMBL" id="OZI77722.1"/>
    </source>
</evidence>
<evidence type="ECO:0000256" key="1">
    <source>
        <dbReference type="ARBA" id="ARBA00006484"/>
    </source>
</evidence>
<dbReference type="PRINTS" id="PR00081">
    <property type="entry name" value="GDHRDH"/>
</dbReference>
<dbReference type="PANTHER" id="PTHR24321:SF8">
    <property type="entry name" value="ESTRADIOL 17-BETA-DEHYDROGENASE 8-RELATED"/>
    <property type="match status" value="1"/>
</dbReference>
<dbReference type="Proteomes" id="UP000216429">
    <property type="component" value="Unassembled WGS sequence"/>
</dbReference>
<dbReference type="CDD" id="cd05233">
    <property type="entry name" value="SDR_c"/>
    <property type="match status" value="1"/>
</dbReference>
<dbReference type="GO" id="GO:0016491">
    <property type="term" value="F:oxidoreductase activity"/>
    <property type="evidence" value="ECO:0007669"/>
    <property type="project" value="UniProtKB-KW"/>
</dbReference>
<comment type="similarity">
    <text evidence="1">Belongs to the short-chain dehydrogenases/reductases (SDR) family.</text>
</comment>
<name>A0A261VW42_9BORD</name>
<keyword evidence="6" id="KW-1185">Reference proteome</keyword>
<dbReference type="InterPro" id="IPR002347">
    <property type="entry name" value="SDR_fam"/>
</dbReference>
<reference evidence="6" key="1">
    <citation type="submission" date="2017-05" db="EMBL/GenBank/DDBJ databases">
        <title>Complete and WGS of Bordetella genogroups.</title>
        <authorList>
            <person name="Spilker T."/>
            <person name="Lipuma J."/>
        </authorList>
    </citation>
    <scope>NUCLEOTIDE SEQUENCE [LARGE SCALE GENOMIC DNA]</scope>
    <source>
        <strain evidence="6">AU6712</strain>
    </source>
</reference>
<evidence type="ECO:0000256" key="3">
    <source>
        <dbReference type="ARBA" id="ARBA00023027"/>
    </source>
</evidence>
<dbReference type="EMBL" id="NEVU01000001">
    <property type="protein sequence ID" value="OZI77722.1"/>
    <property type="molecule type" value="Genomic_DNA"/>
</dbReference>
<evidence type="ECO:0000256" key="2">
    <source>
        <dbReference type="ARBA" id="ARBA00023002"/>
    </source>
</evidence>
<dbReference type="SUPFAM" id="SSF51735">
    <property type="entry name" value="NAD(P)-binding Rossmann-fold domains"/>
    <property type="match status" value="1"/>
</dbReference>
<dbReference type="Pfam" id="PF13561">
    <property type="entry name" value="adh_short_C2"/>
    <property type="match status" value="1"/>
</dbReference>
<accession>A0A261VW42</accession>
<dbReference type="PANTHER" id="PTHR24321">
    <property type="entry name" value="DEHYDROGENASES, SHORT CHAIN"/>
    <property type="match status" value="1"/>
</dbReference>
<evidence type="ECO:0000313" key="6">
    <source>
        <dbReference type="Proteomes" id="UP000216429"/>
    </source>
</evidence>
<keyword evidence="3" id="KW-0520">NAD</keyword>
<gene>
    <name evidence="5" type="ORF">CAL22_04110</name>
</gene>
<dbReference type="AlphaFoldDB" id="A0A261VW42"/>
<protein>
    <recommendedName>
        <fullName evidence="4">Ketoreductase domain-containing protein</fullName>
    </recommendedName>
</protein>
<sequence length="264" mass="27316">MNETLNVVAITGAASGIGRATALAAASRGATVVALDRDLAALEALASAWTGTSRILPIGVDISSEAQVRQAIQAIGQAGVKQVDMLVNCAGIVSRSRFEETSLPEWQKALDVNLTGAFLCTQWFVPLLEAGQGKAVVQVASLAAKRVSYTGGIGYTAAKAGMLGLMRHAAFELSLKRIRVNAVCPGPVLTELTRNALSDDDIQHVAGMVPLGNWLSPQDVAEAILFLGSAAARMITGATLDVDGGLSLVTGGTAQDYAKSRDQA</sequence>
<dbReference type="PROSITE" id="PS00061">
    <property type="entry name" value="ADH_SHORT"/>
    <property type="match status" value="1"/>
</dbReference>
<keyword evidence="2" id="KW-0560">Oxidoreductase</keyword>
<organism evidence="5 6">
    <name type="scientific">Bordetella genomosp. 12</name>
    <dbReference type="NCBI Taxonomy" id="463035"/>
    <lineage>
        <taxon>Bacteria</taxon>
        <taxon>Pseudomonadati</taxon>
        <taxon>Pseudomonadota</taxon>
        <taxon>Betaproteobacteria</taxon>
        <taxon>Burkholderiales</taxon>
        <taxon>Alcaligenaceae</taxon>
        <taxon>Bordetella</taxon>
    </lineage>
</organism>
<dbReference type="Gene3D" id="3.40.50.720">
    <property type="entry name" value="NAD(P)-binding Rossmann-like Domain"/>
    <property type="match status" value="1"/>
</dbReference>
<dbReference type="InterPro" id="IPR036291">
    <property type="entry name" value="NAD(P)-bd_dom_sf"/>
</dbReference>